<dbReference type="STRING" id="158500.BES08_09475"/>
<dbReference type="AlphaFoldDB" id="A0A031JTU6"/>
<evidence type="ECO:0008006" key="3">
    <source>
        <dbReference type="Google" id="ProtNLM"/>
    </source>
</evidence>
<organism evidence="1 2">
    <name type="scientific">Novosphingobium resinovorum</name>
    <dbReference type="NCBI Taxonomy" id="158500"/>
    <lineage>
        <taxon>Bacteria</taxon>
        <taxon>Pseudomonadati</taxon>
        <taxon>Pseudomonadota</taxon>
        <taxon>Alphaproteobacteria</taxon>
        <taxon>Sphingomonadales</taxon>
        <taxon>Sphingomonadaceae</taxon>
        <taxon>Novosphingobium</taxon>
    </lineage>
</organism>
<dbReference type="Proteomes" id="UP000024329">
    <property type="component" value="Unassembled WGS sequence"/>
</dbReference>
<evidence type="ECO:0000313" key="1">
    <source>
        <dbReference type="EMBL" id="EZP80345.1"/>
    </source>
</evidence>
<dbReference type="EMBL" id="JFYZ01000017">
    <property type="protein sequence ID" value="EZP80345.1"/>
    <property type="molecule type" value="Genomic_DNA"/>
</dbReference>
<reference evidence="1 2" key="1">
    <citation type="submission" date="2014-03" db="EMBL/GenBank/DDBJ databases">
        <title>Whole genome sequence of Novosphingobium resinovorum KF1.</title>
        <authorList>
            <person name="Gan H.M."/>
            <person name="Gan H.Y."/>
            <person name="Chew T.H."/>
            <person name="Savka M.A."/>
        </authorList>
    </citation>
    <scope>NUCLEOTIDE SEQUENCE [LARGE SCALE GENOMIC DNA]</scope>
    <source>
        <strain evidence="1 2">KF1</strain>
    </source>
</reference>
<dbReference type="PATRIC" id="fig|158500.4.peg.3500"/>
<comment type="caution">
    <text evidence="1">The sequence shown here is derived from an EMBL/GenBank/DDBJ whole genome shotgun (WGS) entry which is preliminary data.</text>
</comment>
<dbReference type="RefSeq" id="WP_008829804.1">
    <property type="nucleotide sequence ID" value="NZ_CP128492.1"/>
</dbReference>
<protein>
    <recommendedName>
        <fullName evidence="3">T6SS immunity protein Tdi1 C-terminal domain-containing protein</fullName>
    </recommendedName>
</protein>
<proteinExistence type="predicted"/>
<name>A0A031JTU6_9SPHN</name>
<sequence>MSREVHALNAAWGWTGVHFAEVVAHSLMGHMLVTDDAGAFHYVDPDLGEVTPLGTEAEARAHMARDETKAIWRADALVDAAVKRLGPPASGEVYSLTPQALVAGDYAHENLVRIDFVRLIQITGDLARQTRDLPEGALVNIKVVD</sequence>
<accession>A0A031JTU6</accession>
<dbReference type="eggNOG" id="ENOG5032R92">
    <property type="taxonomic scope" value="Bacteria"/>
</dbReference>
<gene>
    <name evidence="1" type="ORF">BV97_03432</name>
</gene>
<evidence type="ECO:0000313" key="2">
    <source>
        <dbReference type="Proteomes" id="UP000024329"/>
    </source>
</evidence>